<gene>
    <name evidence="4" type="ORF">A3A70_00665</name>
</gene>
<dbReference type="InterPro" id="IPR001296">
    <property type="entry name" value="Glyco_trans_1"/>
</dbReference>
<dbReference type="AlphaFoldDB" id="A0A1F4VRP4"/>
<dbReference type="Pfam" id="PF00534">
    <property type="entry name" value="Glycos_transf_1"/>
    <property type="match status" value="2"/>
</dbReference>
<dbReference type="Proteomes" id="UP000178964">
    <property type="component" value="Unassembled WGS sequence"/>
</dbReference>
<name>A0A1F4VRP4_UNCKA</name>
<evidence type="ECO:0000259" key="3">
    <source>
        <dbReference type="Pfam" id="PF01370"/>
    </source>
</evidence>
<sequence>MRLDSRLRGNDGEPTSAPRNFWMENKKILVTGSSGLIGSESVRFFAALGYEVYGIDNDMRAYFFGEDASTDWNRKLLEEQVGRYHHLNLDIRDIDAIFNLFEGNKFELVIHTAAQPSHDWAAREPLTDFSINATGTSILLEATRKFCPEAVFIFTSTNKVYGDTPNSLPLIELETRWEIDPTHPFVKGIDETMSLDDSQHSIFGASKVAADILVQEYGKYFGMRTGTFRGGCLTGPAHSGTQLHGFLAYLIKCIAEGRPYSIFGYKGKQVRDNIHSSDLISAFYEFFLNPRAGVAYNMGGSRFSNISMMEAIEKTESVFNRKGNIEYTDENRLGDHIWYISDVSKFKNHYPKWEYRFGIDDIIQEISEKGHFVRPEVSSLVLSEYGVSKEPSLFMSSHTTENLGPVQSLKSYLLKHVSAFISVEHPFSYDERSASRFDRTRGSLPSERLFRGMFKFGYLTYLHQLFLTFWWFLRRGHSVRVFIGVDALNGTFGVILKKFGFNLKVIYYALGYGKPRFTNPIVDFFYHGLTHYAARGADRVWCLSEPIKTELMSSNEPGSAREKYFLVPAGVNKIIDASVDRSAQNLLIIDDLRNENGIQMAIKTMPILLEQFAALKLTIIGQGILKEALVKLIESLDLADTVTLISNPSPPERERILSVSGIGLCLHRGREGSYVSYDDPSGVKEMIGAGIPVVISNHLPFAEIVREKEMGEVISYQSDELIKAITELTNYAYHHATCSRHARDYASTIMSTNLYDSALKNLEDAPKELDDMHVVVATHEYFKGSGQELRDYIISRKIKQLSYIAHPFSYAKEDRSYQNVYEKGVLISHLRSLATPKKEFVCYLRDSLYNLFFLMRAKHIDVFVGIDSFNALFGILFKKLGKIDTVAFFTIDYVMHNRFGNQFLDRFYVWMDRTAFFNSDYTWNVSGRMSKQRVKELGEGALRKHQIVVPIGIVTEAESIKVKKKPNTIVYSGSLLPEFGLEIMIEALPDLVAKFPDLELRIIGEGKLKDDLIKKAKELKVEKWINWVGFVNTTTERSRWLKLVKESIIGLAPYEDNATTYKRFSDVTKPKDYMSCGLPIVTTKVIPLSEDVRRFNLGRVVEYEVPSFVEGVTELLEGEAERKQIEENVKAFCKTMTPSIIFDKAFSEMRVQ</sequence>
<dbReference type="InterPro" id="IPR001509">
    <property type="entry name" value="Epimerase_deHydtase"/>
</dbReference>
<dbReference type="EMBL" id="MEVK01000015">
    <property type="protein sequence ID" value="OGC59483.1"/>
    <property type="molecule type" value="Genomic_DNA"/>
</dbReference>
<feature type="domain" description="Glycosyl transferase family 1" evidence="2">
    <location>
        <begin position="958"/>
        <end position="1033"/>
    </location>
</feature>
<accession>A0A1F4VRP4</accession>
<dbReference type="STRING" id="1802627.A3A70_00665"/>
<dbReference type="Gene3D" id="3.40.50.2000">
    <property type="entry name" value="Glycogen Phosphorylase B"/>
    <property type="match status" value="4"/>
</dbReference>
<comment type="caution">
    <text evidence="4">The sequence shown here is derived from an EMBL/GenBank/DDBJ whole genome shotgun (WGS) entry which is preliminary data.</text>
</comment>
<proteinExistence type="inferred from homology"/>
<reference evidence="4 5" key="1">
    <citation type="journal article" date="2016" name="Nat. Commun.">
        <title>Thousands of microbial genomes shed light on interconnected biogeochemical processes in an aquifer system.</title>
        <authorList>
            <person name="Anantharaman K."/>
            <person name="Brown C.T."/>
            <person name="Hug L.A."/>
            <person name="Sharon I."/>
            <person name="Castelle C.J."/>
            <person name="Probst A.J."/>
            <person name="Thomas B.C."/>
            <person name="Singh A."/>
            <person name="Wilkins M.J."/>
            <person name="Karaoz U."/>
            <person name="Brodie E.L."/>
            <person name="Williams K.H."/>
            <person name="Hubbard S.S."/>
            <person name="Banfield J.F."/>
        </authorList>
    </citation>
    <scope>NUCLEOTIDE SEQUENCE [LARGE SCALE GENOMIC DNA]</scope>
</reference>
<evidence type="ECO:0000259" key="2">
    <source>
        <dbReference type="Pfam" id="PF00534"/>
    </source>
</evidence>
<protein>
    <recommendedName>
        <fullName evidence="6">NAD-dependent epimerase/dehydratase domain-containing protein</fullName>
    </recommendedName>
</protein>
<dbReference type="GO" id="GO:0016757">
    <property type="term" value="F:glycosyltransferase activity"/>
    <property type="evidence" value="ECO:0007669"/>
    <property type="project" value="InterPro"/>
</dbReference>
<dbReference type="CDD" id="cd05258">
    <property type="entry name" value="CDP_TE_SDR_e"/>
    <property type="match status" value="1"/>
</dbReference>
<evidence type="ECO:0000313" key="4">
    <source>
        <dbReference type="EMBL" id="OGC59483.1"/>
    </source>
</evidence>
<dbReference type="SUPFAM" id="SSF51735">
    <property type="entry name" value="NAD(P)-binding Rossmann-fold domains"/>
    <property type="match status" value="1"/>
</dbReference>
<feature type="domain" description="Glycosyl transferase family 1" evidence="2">
    <location>
        <begin position="586"/>
        <end position="741"/>
    </location>
</feature>
<comment type="similarity">
    <text evidence="1">Belongs to the NAD(P)-dependent epimerase/dehydratase family.</text>
</comment>
<dbReference type="CDD" id="cd03801">
    <property type="entry name" value="GT4_PimA-like"/>
    <property type="match status" value="1"/>
</dbReference>
<dbReference type="Pfam" id="PF01370">
    <property type="entry name" value="Epimerase"/>
    <property type="match status" value="1"/>
</dbReference>
<evidence type="ECO:0000256" key="1">
    <source>
        <dbReference type="ARBA" id="ARBA00007637"/>
    </source>
</evidence>
<dbReference type="Gene3D" id="3.40.50.720">
    <property type="entry name" value="NAD(P)-binding Rossmann-like Domain"/>
    <property type="match status" value="1"/>
</dbReference>
<feature type="domain" description="NAD-dependent epimerase/dehydratase" evidence="3">
    <location>
        <begin position="28"/>
        <end position="299"/>
    </location>
</feature>
<evidence type="ECO:0000313" key="5">
    <source>
        <dbReference type="Proteomes" id="UP000178964"/>
    </source>
</evidence>
<organism evidence="4 5">
    <name type="scientific">candidate division WWE3 bacterium RIFCSPLOWO2_01_FULL_42_11</name>
    <dbReference type="NCBI Taxonomy" id="1802627"/>
    <lineage>
        <taxon>Bacteria</taxon>
        <taxon>Katanobacteria</taxon>
    </lineage>
</organism>
<dbReference type="PANTHER" id="PTHR43000">
    <property type="entry name" value="DTDP-D-GLUCOSE 4,6-DEHYDRATASE-RELATED"/>
    <property type="match status" value="1"/>
</dbReference>
<evidence type="ECO:0008006" key="6">
    <source>
        <dbReference type="Google" id="ProtNLM"/>
    </source>
</evidence>
<dbReference type="SUPFAM" id="SSF53756">
    <property type="entry name" value="UDP-Glycosyltransferase/glycogen phosphorylase"/>
    <property type="match status" value="2"/>
</dbReference>
<dbReference type="InterPro" id="IPR036291">
    <property type="entry name" value="NAD(P)-bd_dom_sf"/>
</dbReference>